<dbReference type="OrthoDB" id="9800008at2"/>
<gene>
    <name evidence="3" type="ORF">JGI4_01217</name>
    <name evidence="2" type="ORF">JGI8_01655</name>
</gene>
<feature type="compositionally biased region" description="Polar residues" evidence="1">
    <location>
        <begin position="242"/>
        <end position="272"/>
    </location>
</feature>
<dbReference type="AlphaFoldDB" id="A0A0P1M6K9"/>
<evidence type="ECO:0000256" key="1">
    <source>
        <dbReference type="SAM" id="MobiDB-lite"/>
    </source>
</evidence>
<dbReference type="Proteomes" id="UP000182200">
    <property type="component" value="Unassembled WGS sequence"/>
</dbReference>
<feature type="compositionally biased region" description="Polar residues" evidence="1">
    <location>
        <begin position="290"/>
        <end position="318"/>
    </location>
</feature>
<name>A0A0P1M6K9_9BACT</name>
<dbReference type="STRING" id="1633631.GCA_001442925_01212"/>
<dbReference type="RefSeq" id="WP_047134622.1">
    <property type="nucleotide sequence ID" value="NZ_CZVI01000027.1"/>
</dbReference>
<accession>A0A0P1LBE0</accession>
<evidence type="ECO:0000313" key="3">
    <source>
        <dbReference type="EMBL" id="CUU05310.1"/>
    </source>
</evidence>
<reference evidence="3 4" key="2">
    <citation type="submission" date="2015-11" db="EMBL/GenBank/DDBJ databases">
        <authorList>
            <person name="Zhang Y."/>
            <person name="Guo Z."/>
        </authorList>
    </citation>
    <scope>NUCLEOTIDE SEQUENCE [LARGE SCALE GENOMIC DNA]</scope>
    <source>
        <strain evidence="3">JGI-4</strain>
    </source>
</reference>
<accession>A0A0P1M6K9</accession>
<accession>A0A0N7MZZ3</accession>
<organism evidence="3 4">
    <name type="scientific">Candidatus Kryptonium thompsonii</name>
    <dbReference type="NCBI Taxonomy" id="1633631"/>
    <lineage>
        <taxon>Bacteria</taxon>
        <taxon>Pseudomonadati</taxon>
        <taxon>Candidatus Kryptoniota</taxon>
        <taxon>Candidatus Kryptonium</taxon>
    </lineage>
</organism>
<feature type="region of interest" description="Disordered" evidence="1">
    <location>
        <begin position="158"/>
        <end position="330"/>
    </location>
</feature>
<feature type="compositionally biased region" description="Low complexity" evidence="1">
    <location>
        <begin position="169"/>
        <end position="195"/>
    </location>
</feature>
<accession>A0A0P1LA42</accession>
<reference evidence="2 5" key="1">
    <citation type="submission" date="2015-11" db="EMBL/GenBank/DDBJ databases">
        <authorList>
            <person name="Varghese N."/>
        </authorList>
    </citation>
    <scope>NUCLEOTIDE SEQUENCE [LARGE SCALE GENOMIC DNA]</scope>
    <source>
        <strain evidence="2 5">JGI-8</strain>
    </source>
</reference>
<accession>A0A0P1NVI8</accession>
<evidence type="ECO:0000313" key="5">
    <source>
        <dbReference type="Proteomes" id="UP000182200"/>
    </source>
</evidence>
<evidence type="ECO:0000313" key="2">
    <source>
        <dbReference type="EMBL" id="CUS92255.1"/>
    </source>
</evidence>
<accession>A0A0P1P5A5</accession>
<accession>A0A0P1M930</accession>
<dbReference type="EMBL" id="CZVI01000027">
    <property type="protein sequence ID" value="CUS92255.1"/>
    <property type="molecule type" value="Genomic_DNA"/>
</dbReference>
<accession>A0A0P1MHD3</accession>
<dbReference type="PROSITE" id="PS51257">
    <property type="entry name" value="PROKAR_LIPOPROTEIN"/>
    <property type="match status" value="1"/>
</dbReference>
<dbReference type="Proteomes" id="UP000182011">
    <property type="component" value="Unassembled WGS sequence"/>
</dbReference>
<protein>
    <submittedName>
        <fullName evidence="3">Uncharacterized protein</fullName>
    </submittedName>
</protein>
<dbReference type="EMBL" id="FAOP01000005">
    <property type="protein sequence ID" value="CUU05310.1"/>
    <property type="molecule type" value="Genomic_DNA"/>
</dbReference>
<accession>A0A0S4N262</accession>
<feature type="compositionally biased region" description="Basic and acidic residues" evidence="1">
    <location>
        <begin position="211"/>
        <end position="226"/>
    </location>
</feature>
<sequence>MKKIILIALAGILFGGCYTQIGTIKEDEGYSTSQSEKEYRDYSNYNYDYNYDAWYYSRYIYRYYLPYPRYSLFFRYYTPGFAIGWGEWWYYDPYWFDYYWWDWYWWDRYYWYSYWYLPTWYYYPWWYRAPIIMVVNNYPYYSGGTGGAVILKTRNFGSTRNGTRDERSGTTSGSLTPPSRNAPSGQSSGSLQGSSNDEGFKKRSGSGREAPSIERSRGDERTRETGSVRTPSTPRVVPRSGDGNSETPRQGSTPPQRTDQPRRTGTNRNSIQIYRDYNTGRSTLIEPPQRNFQRENTLSNQPPQPQLRQNSNFIQSDQSQEHRRHLGNRR</sequence>
<proteinExistence type="predicted"/>
<evidence type="ECO:0000313" key="4">
    <source>
        <dbReference type="Proteomes" id="UP000182011"/>
    </source>
</evidence>
<keyword evidence="5" id="KW-1185">Reference proteome</keyword>
<accession>A0A0P1MB01</accession>